<evidence type="ECO:0000313" key="3">
    <source>
        <dbReference type="Proteomes" id="UP001497516"/>
    </source>
</evidence>
<evidence type="ECO:0000256" key="1">
    <source>
        <dbReference type="SAM" id="MobiDB-lite"/>
    </source>
</evidence>
<dbReference type="Proteomes" id="UP001497516">
    <property type="component" value="Chromosome 5"/>
</dbReference>
<reference evidence="2 3" key="1">
    <citation type="submission" date="2024-04" db="EMBL/GenBank/DDBJ databases">
        <authorList>
            <person name="Fracassetti M."/>
        </authorList>
    </citation>
    <scope>NUCLEOTIDE SEQUENCE [LARGE SCALE GENOMIC DNA]</scope>
</reference>
<dbReference type="Gene3D" id="3.40.50.2000">
    <property type="entry name" value="Glycogen Phosphorylase B"/>
    <property type="match status" value="1"/>
</dbReference>
<accession>A0AAV2EUY6</accession>
<dbReference type="EMBL" id="OZ034818">
    <property type="protein sequence ID" value="CAL1389871.1"/>
    <property type="molecule type" value="Genomic_DNA"/>
</dbReference>
<dbReference type="SUPFAM" id="SSF53756">
    <property type="entry name" value="UDP-Glycosyltransferase/glycogen phosphorylase"/>
    <property type="match status" value="1"/>
</dbReference>
<feature type="region of interest" description="Disordered" evidence="1">
    <location>
        <begin position="76"/>
        <end position="101"/>
    </location>
</feature>
<evidence type="ECO:0000313" key="2">
    <source>
        <dbReference type="EMBL" id="CAL1389871.1"/>
    </source>
</evidence>
<organism evidence="2 3">
    <name type="scientific">Linum trigynum</name>
    <dbReference type="NCBI Taxonomy" id="586398"/>
    <lineage>
        <taxon>Eukaryota</taxon>
        <taxon>Viridiplantae</taxon>
        <taxon>Streptophyta</taxon>
        <taxon>Embryophyta</taxon>
        <taxon>Tracheophyta</taxon>
        <taxon>Spermatophyta</taxon>
        <taxon>Magnoliopsida</taxon>
        <taxon>eudicotyledons</taxon>
        <taxon>Gunneridae</taxon>
        <taxon>Pentapetalae</taxon>
        <taxon>rosids</taxon>
        <taxon>fabids</taxon>
        <taxon>Malpighiales</taxon>
        <taxon>Linaceae</taxon>
        <taxon>Linum</taxon>
    </lineage>
</organism>
<sequence>MAEQQKSEFSESAAADKAHCLVVIPGQGHISPILQFSKRLIPKRIRVTIAPTRFIANTATLTGTAGSDIHLRPISDGYDKAESLPSRTARPTSTRSGEWVPKSSPIKFVNKGIQATLSTLRLRP</sequence>
<keyword evidence="3" id="KW-1185">Reference proteome</keyword>
<name>A0AAV2EUY6_9ROSI</name>
<gene>
    <name evidence="2" type="ORF">LTRI10_LOCUS30698</name>
</gene>
<dbReference type="AlphaFoldDB" id="A0AAV2EUY6"/>
<feature type="compositionally biased region" description="Polar residues" evidence="1">
    <location>
        <begin position="85"/>
        <end position="96"/>
    </location>
</feature>
<proteinExistence type="predicted"/>
<protein>
    <submittedName>
        <fullName evidence="2">Uncharacterized protein</fullName>
    </submittedName>
</protein>